<dbReference type="InterPro" id="IPR017853">
    <property type="entry name" value="GH"/>
</dbReference>
<keyword evidence="3 4" id="KW-0326">Glycosidase</keyword>
<dbReference type="GO" id="GO:0045490">
    <property type="term" value="P:pectin catabolic process"/>
    <property type="evidence" value="ECO:0007669"/>
    <property type="project" value="TreeGrafter"/>
</dbReference>
<dbReference type="InParanoid" id="A0A1I2CIV1"/>
<evidence type="ECO:0000313" key="5">
    <source>
        <dbReference type="EMBL" id="SFE68251.1"/>
    </source>
</evidence>
<dbReference type="Gene3D" id="3.20.20.80">
    <property type="entry name" value="Glycosidases"/>
    <property type="match status" value="1"/>
</dbReference>
<dbReference type="SUPFAM" id="SSF51445">
    <property type="entry name" value="(Trans)glycosidases"/>
    <property type="match status" value="1"/>
</dbReference>
<protein>
    <recommendedName>
        <fullName evidence="4">Arabinogalactan endo-beta-1,4-galactanase</fullName>
        <ecNumber evidence="4">3.2.1.89</ecNumber>
    </recommendedName>
</protein>
<keyword evidence="2 4" id="KW-0378">Hydrolase</keyword>
<sequence>MRKFPILLVVFSLITILTYGCSGKEQPDPTGNEEQDIELKPYILGVDLSYVNQIEDHGGIYKRDNKPEDPFMLLAAKGANLVRVRLWHSPNWIKEIYGESTVIYSGPEDVAKTIKRAHDAGMSALLDFHYSDTWADPGYQAVPEAWENIQDIETLEDSVYNYTYRILNWLNNQDLLPQMVQIGNETNCGMMTTDSNPNFPNLNLCDGHWGNFGKVVNAGIRAVRDMENETGQPIKVALHVADPKNLDWWVKDAINLGEITDFDIIGFSYYPLWHTDIAFENLPQMVSDVKSKYQKEVMILETAYPFTTENNDHYGNLWSAQHPPLEGYPYTIEGQKNFLIDLNQNMADAGAIGVVYWEPAWITSAMKDLWGTGSSWENCALFDFQANLSVAADYLSEKYK</sequence>
<comment type="similarity">
    <text evidence="1 4">Belongs to the glycosyl hydrolase 53 family.</text>
</comment>
<dbReference type="PROSITE" id="PS51257">
    <property type="entry name" value="PROKAR_LIPOPROTEIN"/>
    <property type="match status" value="1"/>
</dbReference>
<dbReference type="eggNOG" id="COG3867">
    <property type="taxonomic scope" value="Bacteria"/>
</dbReference>
<proteinExistence type="inferred from homology"/>
<keyword evidence="6" id="KW-1185">Reference proteome</keyword>
<dbReference type="GO" id="GO:0031218">
    <property type="term" value="F:arabinogalactan endo-1,4-beta-galactosidase activity"/>
    <property type="evidence" value="ECO:0007669"/>
    <property type="project" value="UniProtKB-EC"/>
</dbReference>
<dbReference type="AlphaFoldDB" id="A0A1I2CIV1"/>
<evidence type="ECO:0000313" key="6">
    <source>
        <dbReference type="Proteomes" id="UP000181976"/>
    </source>
</evidence>
<dbReference type="GO" id="GO:0015926">
    <property type="term" value="F:glucosidase activity"/>
    <property type="evidence" value="ECO:0007669"/>
    <property type="project" value="InterPro"/>
</dbReference>
<gene>
    <name evidence="5" type="ORF">SAMN05444380_11636</name>
</gene>
<dbReference type="EC" id="3.2.1.89" evidence="4"/>
<dbReference type="RefSeq" id="WP_010527604.1">
    <property type="nucleotide sequence ID" value="NZ_AFSL01000055.1"/>
</dbReference>
<name>A0A1I2CIV1_9BACT</name>
<accession>A0A1I2CIV1</accession>
<comment type="catalytic activity">
    <reaction evidence="4">
        <text>The enzyme specifically hydrolyzes (1-&gt;4)-beta-D-galactosidic linkages in type I arabinogalactans.</text>
        <dbReference type="EC" id="3.2.1.89"/>
    </reaction>
</comment>
<dbReference type="Pfam" id="PF07745">
    <property type="entry name" value="Glyco_hydro_53"/>
    <property type="match status" value="1"/>
</dbReference>
<evidence type="ECO:0000256" key="4">
    <source>
        <dbReference type="RuleBase" id="RU361192"/>
    </source>
</evidence>
<dbReference type="OrthoDB" id="9768786at2"/>
<organism evidence="5 6">
    <name type="scientific">Thermophagus xiamenensis</name>
    <dbReference type="NCBI Taxonomy" id="385682"/>
    <lineage>
        <taxon>Bacteria</taxon>
        <taxon>Pseudomonadati</taxon>
        <taxon>Bacteroidota</taxon>
        <taxon>Bacteroidia</taxon>
        <taxon>Marinilabiliales</taxon>
        <taxon>Marinilabiliaceae</taxon>
        <taxon>Thermophagus</taxon>
    </lineage>
</organism>
<dbReference type="Proteomes" id="UP000181976">
    <property type="component" value="Unassembled WGS sequence"/>
</dbReference>
<dbReference type="PANTHER" id="PTHR34983">
    <property type="entry name" value="ARABINOGALACTAN ENDO-BETA-1,4-GALACTANASE A"/>
    <property type="match status" value="1"/>
</dbReference>
<evidence type="ECO:0000256" key="2">
    <source>
        <dbReference type="ARBA" id="ARBA00022801"/>
    </source>
</evidence>
<dbReference type="InterPro" id="IPR011683">
    <property type="entry name" value="Glyco_hydro_53"/>
</dbReference>
<reference evidence="5 6" key="1">
    <citation type="submission" date="2016-10" db="EMBL/GenBank/DDBJ databases">
        <authorList>
            <person name="de Groot N.N."/>
        </authorList>
    </citation>
    <scope>NUCLEOTIDE SEQUENCE [LARGE SCALE GENOMIC DNA]</scope>
    <source>
        <strain evidence="5 6">DSM 19012</strain>
    </source>
</reference>
<dbReference type="STRING" id="385682.SAMN05444380_11636"/>
<dbReference type="PANTHER" id="PTHR34983:SF2">
    <property type="entry name" value="ENDO-BETA-1,4-GALACTANASE"/>
    <property type="match status" value="1"/>
</dbReference>
<dbReference type="EMBL" id="FONA01000016">
    <property type="protein sequence ID" value="SFE68251.1"/>
    <property type="molecule type" value="Genomic_DNA"/>
</dbReference>
<evidence type="ECO:0000256" key="1">
    <source>
        <dbReference type="ARBA" id="ARBA00010687"/>
    </source>
</evidence>
<evidence type="ECO:0000256" key="3">
    <source>
        <dbReference type="ARBA" id="ARBA00023295"/>
    </source>
</evidence>